<dbReference type="EMBL" id="JAPJDA010000014">
    <property type="protein sequence ID" value="MCX2838462.1"/>
    <property type="molecule type" value="Genomic_DNA"/>
</dbReference>
<dbReference type="Pfam" id="PF22725">
    <property type="entry name" value="GFO_IDH_MocA_C3"/>
    <property type="match status" value="1"/>
</dbReference>
<protein>
    <submittedName>
        <fullName evidence="5">Gfo/Idh/MocA family oxidoreductase</fullName>
    </submittedName>
</protein>
<keyword evidence="6" id="KW-1185">Reference proteome</keyword>
<keyword evidence="2" id="KW-0560">Oxidoreductase</keyword>
<dbReference type="GO" id="GO:0016491">
    <property type="term" value="F:oxidoreductase activity"/>
    <property type="evidence" value="ECO:0007669"/>
    <property type="project" value="UniProtKB-KW"/>
</dbReference>
<dbReference type="InterPro" id="IPR036291">
    <property type="entry name" value="NAD(P)-bd_dom_sf"/>
</dbReference>
<dbReference type="PANTHER" id="PTHR22604:SF105">
    <property type="entry name" value="TRANS-1,2-DIHYDROBENZENE-1,2-DIOL DEHYDROGENASE"/>
    <property type="match status" value="1"/>
</dbReference>
<gene>
    <name evidence="5" type="ORF">OQ279_09880</name>
</gene>
<name>A0A9X3I200_9FLAO</name>
<dbReference type="Proteomes" id="UP001148482">
    <property type="component" value="Unassembled WGS sequence"/>
</dbReference>
<dbReference type="AlphaFoldDB" id="A0A9X3I200"/>
<evidence type="ECO:0000259" key="3">
    <source>
        <dbReference type="Pfam" id="PF01408"/>
    </source>
</evidence>
<dbReference type="GO" id="GO:0000166">
    <property type="term" value="F:nucleotide binding"/>
    <property type="evidence" value="ECO:0007669"/>
    <property type="project" value="InterPro"/>
</dbReference>
<organism evidence="5 6">
    <name type="scientific">Salinimicrobium profundisediminis</name>
    <dbReference type="NCBI Taxonomy" id="2994553"/>
    <lineage>
        <taxon>Bacteria</taxon>
        <taxon>Pseudomonadati</taxon>
        <taxon>Bacteroidota</taxon>
        <taxon>Flavobacteriia</taxon>
        <taxon>Flavobacteriales</taxon>
        <taxon>Flavobacteriaceae</taxon>
        <taxon>Salinimicrobium</taxon>
    </lineage>
</organism>
<dbReference type="Pfam" id="PF01408">
    <property type="entry name" value="GFO_IDH_MocA"/>
    <property type="match status" value="1"/>
</dbReference>
<sequence length="359" mass="39903">MEHRRTFIKKSGLFLAAGFLPFPNFLGFSKKDKLGVALVGLGGYSTHQLAPALQETEYCELRGIVTGSPEKIPQWQEKYGIPDANVYNYENIHQIANNNDIDVIYIVLPNSMHAEYTIKAANAGKHVWCEKPMAMNAEECRQMIEACEKNRVKLAIGYRLQHEKNNRIMMKWAETTPYGPIQEVKAAAGFYSNNPGWRAVEKMGGGAMYDMGVYPLNTSRYTVGREPIAVSAKSSTSRPDVFGEVDETMDFTLEFPEGVVANCRTSFGEGMNNLEVTCSDGSYYLQPFQTYSGVKGGTSDGKILEPFGKNQQAVQMDDDALSILNNKPMMVPGEEGLKDIIVLEKIYESAAKNGQKLKI</sequence>
<dbReference type="SUPFAM" id="SSF51735">
    <property type="entry name" value="NAD(P)-binding Rossmann-fold domains"/>
    <property type="match status" value="1"/>
</dbReference>
<comment type="similarity">
    <text evidence="1">Belongs to the Gfo/Idh/MocA family.</text>
</comment>
<dbReference type="PANTHER" id="PTHR22604">
    <property type="entry name" value="OXIDOREDUCTASES"/>
    <property type="match status" value="1"/>
</dbReference>
<evidence type="ECO:0000256" key="2">
    <source>
        <dbReference type="ARBA" id="ARBA00023002"/>
    </source>
</evidence>
<dbReference type="InterPro" id="IPR055170">
    <property type="entry name" value="GFO_IDH_MocA-like_dom"/>
</dbReference>
<evidence type="ECO:0000313" key="5">
    <source>
        <dbReference type="EMBL" id="MCX2838462.1"/>
    </source>
</evidence>
<dbReference type="SUPFAM" id="SSF55347">
    <property type="entry name" value="Glyceraldehyde-3-phosphate dehydrogenase-like, C-terminal domain"/>
    <property type="match status" value="1"/>
</dbReference>
<evidence type="ECO:0000259" key="4">
    <source>
        <dbReference type="Pfam" id="PF22725"/>
    </source>
</evidence>
<feature type="domain" description="GFO/IDH/MocA-like oxidoreductase" evidence="4">
    <location>
        <begin position="178"/>
        <end position="283"/>
    </location>
</feature>
<comment type="caution">
    <text evidence="5">The sequence shown here is derived from an EMBL/GenBank/DDBJ whole genome shotgun (WGS) entry which is preliminary data.</text>
</comment>
<dbReference type="Gene3D" id="3.30.360.10">
    <property type="entry name" value="Dihydrodipicolinate Reductase, domain 2"/>
    <property type="match status" value="1"/>
</dbReference>
<proteinExistence type="inferred from homology"/>
<feature type="domain" description="Gfo/Idh/MocA-like oxidoreductase N-terminal" evidence="3">
    <location>
        <begin position="35"/>
        <end position="158"/>
    </location>
</feature>
<evidence type="ECO:0000313" key="6">
    <source>
        <dbReference type="Proteomes" id="UP001148482"/>
    </source>
</evidence>
<dbReference type="InterPro" id="IPR050984">
    <property type="entry name" value="Gfo/Idh/MocA_domain"/>
</dbReference>
<evidence type="ECO:0000256" key="1">
    <source>
        <dbReference type="ARBA" id="ARBA00010928"/>
    </source>
</evidence>
<reference evidence="5" key="1">
    <citation type="submission" date="2022-11" db="EMBL/GenBank/DDBJ databases">
        <title>Salinimicrobium profundisediminis sp. nov., isolated from deep-sea sediment of the Mariana Trench.</title>
        <authorList>
            <person name="Fu H."/>
        </authorList>
    </citation>
    <scope>NUCLEOTIDE SEQUENCE</scope>
    <source>
        <strain evidence="5">MT39</strain>
    </source>
</reference>
<accession>A0A9X3I200</accession>
<dbReference type="PRINTS" id="PR01775">
    <property type="entry name" value="GLFROXRDTASE"/>
</dbReference>
<dbReference type="RefSeq" id="WP_266069698.1">
    <property type="nucleotide sequence ID" value="NZ_JAPJDA010000014.1"/>
</dbReference>
<dbReference type="InterPro" id="IPR000683">
    <property type="entry name" value="Gfo/Idh/MocA-like_OxRdtase_N"/>
</dbReference>
<dbReference type="InterPro" id="IPR008354">
    <property type="entry name" value="Glc-Fru_OxRdtase_bac"/>
</dbReference>
<dbReference type="Gene3D" id="3.40.50.720">
    <property type="entry name" value="NAD(P)-binding Rossmann-like Domain"/>
    <property type="match status" value="1"/>
</dbReference>